<evidence type="ECO:0000259" key="2">
    <source>
        <dbReference type="Pfam" id="PF13239"/>
    </source>
</evidence>
<proteinExistence type="predicted"/>
<keyword evidence="4" id="KW-1185">Reference proteome</keyword>
<dbReference type="Pfam" id="PF13239">
    <property type="entry name" value="2TM"/>
    <property type="match status" value="1"/>
</dbReference>
<dbReference type="EMBL" id="FQWL01000001">
    <property type="protein sequence ID" value="SHG22370.1"/>
    <property type="molecule type" value="Genomic_DNA"/>
</dbReference>
<protein>
    <submittedName>
        <fullName evidence="3">2TM domain-containing protein</fullName>
    </submittedName>
</protein>
<feature type="transmembrane region" description="Helical" evidence="1">
    <location>
        <begin position="21"/>
        <end position="41"/>
    </location>
</feature>
<reference evidence="4" key="1">
    <citation type="submission" date="2016-11" db="EMBL/GenBank/DDBJ databases">
        <authorList>
            <person name="Varghese N."/>
            <person name="Submissions S."/>
        </authorList>
    </citation>
    <scope>NUCLEOTIDE SEQUENCE [LARGE SCALE GENOMIC DNA]</scope>
    <source>
        <strain evidence="4">DSM 22638</strain>
    </source>
</reference>
<feature type="domain" description="2TM" evidence="2">
    <location>
        <begin position="10"/>
        <end position="91"/>
    </location>
</feature>
<evidence type="ECO:0000313" key="3">
    <source>
        <dbReference type="EMBL" id="SHG22370.1"/>
    </source>
</evidence>
<keyword evidence="1" id="KW-0812">Transmembrane</keyword>
<dbReference type="Proteomes" id="UP000184532">
    <property type="component" value="Unassembled WGS sequence"/>
</dbReference>
<organism evidence="3 4">
    <name type="scientific">Flagellimonas flava</name>
    <dbReference type="NCBI Taxonomy" id="570519"/>
    <lineage>
        <taxon>Bacteria</taxon>
        <taxon>Pseudomonadati</taxon>
        <taxon>Bacteroidota</taxon>
        <taxon>Flavobacteriia</taxon>
        <taxon>Flavobacteriales</taxon>
        <taxon>Flavobacteriaceae</taxon>
        <taxon>Flagellimonas</taxon>
    </lineage>
</organism>
<accession>A0A1M5I316</accession>
<keyword evidence="1" id="KW-1133">Transmembrane helix</keyword>
<evidence type="ECO:0000313" key="4">
    <source>
        <dbReference type="Proteomes" id="UP000184532"/>
    </source>
</evidence>
<dbReference type="AlphaFoldDB" id="A0A1M5I316"/>
<sequence>MEQFDEDKYKRAKKKVEDLKGFYIHSMVYLVINTFILINIYNHTDDFWQWPHFVTLAAWGIGLGFHAIKTFAYNPFFGKNWEAKQIEKYMEEDKKEIDKYR</sequence>
<evidence type="ECO:0000256" key="1">
    <source>
        <dbReference type="SAM" id="Phobius"/>
    </source>
</evidence>
<name>A0A1M5I316_9FLAO</name>
<keyword evidence="1" id="KW-0472">Membrane</keyword>
<gene>
    <name evidence="3" type="ORF">SAMN04488116_0381</name>
</gene>
<feature type="transmembrane region" description="Helical" evidence="1">
    <location>
        <begin position="47"/>
        <end position="68"/>
    </location>
</feature>
<dbReference type="InterPro" id="IPR025698">
    <property type="entry name" value="2TM_dom"/>
</dbReference>
<dbReference type="OrthoDB" id="8965954at2"/>
<dbReference type="STRING" id="570519.SAMN04488116_0381"/>